<evidence type="ECO:0000313" key="3">
    <source>
        <dbReference type="Proteomes" id="UP001499852"/>
    </source>
</evidence>
<keyword evidence="3" id="KW-1185">Reference proteome</keyword>
<name>A0ABP9PCE0_9BACT</name>
<accession>A0ABP9PCE0</accession>
<dbReference type="InterPro" id="IPR019052">
    <property type="entry name" value="DUF2383"/>
</dbReference>
<dbReference type="PIRSF" id="PIRSF029477">
    <property type="entry name" value="UCP029477"/>
    <property type="match status" value="1"/>
</dbReference>
<proteinExistence type="predicted"/>
<protein>
    <submittedName>
        <fullName evidence="2">PA2169 family four-helix-bundle protein</fullName>
    </submittedName>
</protein>
<organism evidence="2 3">
    <name type="scientific">Prosthecobacter algae</name>
    <dbReference type="NCBI Taxonomy" id="1144682"/>
    <lineage>
        <taxon>Bacteria</taxon>
        <taxon>Pseudomonadati</taxon>
        <taxon>Verrucomicrobiota</taxon>
        <taxon>Verrucomicrobiia</taxon>
        <taxon>Verrucomicrobiales</taxon>
        <taxon>Verrucomicrobiaceae</taxon>
        <taxon>Prosthecobacter</taxon>
    </lineage>
</organism>
<dbReference type="InterPro" id="IPR016920">
    <property type="entry name" value="UCP029477"/>
</dbReference>
<reference evidence="3" key="1">
    <citation type="journal article" date="2019" name="Int. J. Syst. Evol. Microbiol.">
        <title>The Global Catalogue of Microorganisms (GCM) 10K type strain sequencing project: providing services to taxonomists for standard genome sequencing and annotation.</title>
        <authorList>
            <consortium name="The Broad Institute Genomics Platform"/>
            <consortium name="The Broad Institute Genome Sequencing Center for Infectious Disease"/>
            <person name="Wu L."/>
            <person name="Ma J."/>
        </authorList>
    </citation>
    <scope>NUCLEOTIDE SEQUENCE [LARGE SCALE GENOMIC DNA]</scope>
    <source>
        <strain evidence="3">JCM 18053</strain>
    </source>
</reference>
<dbReference type="Proteomes" id="UP001499852">
    <property type="component" value="Unassembled WGS sequence"/>
</dbReference>
<evidence type="ECO:0000259" key="1">
    <source>
        <dbReference type="Pfam" id="PF09537"/>
    </source>
</evidence>
<dbReference type="EMBL" id="BAABIA010000005">
    <property type="protein sequence ID" value="GAA5141364.1"/>
    <property type="molecule type" value="Genomic_DNA"/>
</dbReference>
<dbReference type="RefSeq" id="WP_345736743.1">
    <property type="nucleotide sequence ID" value="NZ_BAABIA010000005.1"/>
</dbReference>
<dbReference type="InterPro" id="IPR011971">
    <property type="entry name" value="CHP02284"/>
</dbReference>
<dbReference type="Pfam" id="PF09537">
    <property type="entry name" value="DUF2383"/>
    <property type="match status" value="1"/>
</dbReference>
<feature type="domain" description="DUF2383" evidence="1">
    <location>
        <begin position="3"/>
        <end position="113"/>
    </location>
</feature>
<dbReference type="NCBIfam" id="TIGR02284">
    <property type="entry name" value="PA2169 family four-helix-bundle protein"/>
    <property type="match status" value="1"/>
</dbReference>
<dbReference type="Gene3D" id="1.20.1260.10">
    <property type="match status" value="1"/>
</dbReference>
<dbReference type="InterPro" id="IPR012347">
    <property type="entry name" value="Ferritin-like"/>
</dbReference>
<comment type="caution">
    <text evidence="2">The sequence shown here is derived from an EMBL/GenBank/DDBJ whole genome shotgun (WGS) entry which is preliminary data.</text>
</comment>
<evidence type="ECO:0000313" key="2">
    <source>
        <dbReference type="EMBL" id="GAA5141364.1"/>
    </source>
</evidence>
<gene>
    <name evidence="2" type="ORF">GCM10023213_25360</name>
</gene>
<sequence>MSTLSTLHNLIQILKDGQEGFRTASEDISNSELKTLFSSYSLQRSKFAGELQALAHELGEQDPPSSGSVAGVLHRGWIDLKAALMSRDEHAVLAECERGEDAAVAAYRKAIEEDDLPANILSILQIQFMDIKSAHDNVRNLRDSRKAA</sequence>